<proteinExistence type="predicted"/>
<evidence type="ECO:0000313" key="1">
    <source>
        <dbReference type="EMBL" id="MDI3409282.1"/>
    </source>
</evidence>
<dbReference type="RefSeq" id="WP_282547152.1">
    <property type="nucleotide sequence ID" value="NZ_JASCIQ010000066.1"/>
</dbReference>
<protein>
    <submittedName>
        <fullName evidence="1">Uncharacterized protein</fullName>
    </submittedName>
</protein>
<reference evidence="1 2" key="1">
    <citation type="submission" date="2023-05" db="EMBL/GenBank/DDBJ databases">
        <title>Draft genome sequence of Streptomyces sp. B-S-A6 isolated from a cave soil in Thailand.</title>
        <authorList>
            <person name="Chamroensaksri N."/>
            <person name="Muangham S."/>
        </authorList>
    </citation>
    <scope>NUCLEOTIDE SEQUENCE [LARGE SCALE GENOMIC DNA]</scope>
    <source>
        <strain evidence="1 2">B-S-A6</strain>
    </source>
</reference>
<comment type="caution">
    <text evidence="1">The sequence shown here is derived from an EMBL/GenBank/DDBJ whole genome shotgun (WGS) entry which is preliminary data.</text>
</comment>
<name>A0ABT6SNM5_9ACTN</name>
<gene>
    <name evidence="1" type="ORF">QIS96_36365</name>
</gene>
<sequence length="282" mass="30304">MATATAPAASAPALAQLVAERLPHRDGHAWTVAPYQAWWTTRPAARLTQSGRTGALIIAVHPWRTEVAWQLDGREPYEPDLALDRIAPQPVARETLRLVLPRLDDAAAVPFAQPSASEAQRIRLLHLNLIGTAIRAQGTATANRVGIQPNSDVMGWRTGGLRYAVTLVGANPACDLSVIGPVAVVEKVLEEFLPERPAFTPRFPMSVRPGLVRRVAAHLVQFTDVDQLDDGGLSFGTATGPFGYVAPPADPITRVRDTTPATAELHGVGIDHLVHLAPLLTR</sequence>
<accession>A0ABT6SNM5</accession>
<organism evidence="1 2">
    <name type="scientific">Streptomyces cavernicola</name>
    <dbReference type="NCBI Taxonomy" id="3043613"/>
    <lineage>
        <taxon>Bacteria</taxon>
        <taxon>Bacillati</taxon>
        <taxon>Actinomycetota</taxon>
        <taxon>Actinomycetes</taxon>
        <taxon>Kitasatosporales</taxon>
        <taxon>Streptomycetaceae</taxon>
        <taxon>Streptomyces</taxon>
    </lineage>
</organism>
<evidence type="ECO:0000313" key="2">
    <source>
        <dbReference type="Proteomes" id="UP001223978"/>
    </source>
</evidence>
<keyword evidence="2" id="KW-1185">Reference proteome</keyword>
<dbReference type="EMBL" id="JASCIQ010000066">
    <property type="protein sequence ID" value="MDI3409282.1"/>
    <property type="molecule type" value="Genomic_DNA"/>
</dbReference>
<dbReference type="Proteomes" id="UP001223978">
    <property type="component" value="Unassembled WGS sequence"/>
</dbReference>